<evidence type="ECO:0000259" key="7">
    <source>
        <dbReference type="Pfam" id="PF25975"/>
    </source>
</evidence>
<comment type="caution">
    <text evidence="8">The sequence shown here is derived from an EMBL/GenBank/DDBJ whole genome shotgun (WGS) entry which is preliminary data.</text>
</comment>
<dbReference type="Pfam" id="PF25975">
    <property type="entry name" value="CzcB_C"/>
    <property type="match status" value="1"/>
</dbReference>
<evidence type="ECO:0000259" key="6">
    <source>
        <dbReference type="Pfam" id="PF25954"/>
    </source>
</evidence>
<dbReference type="Gene3D" id="2.40.30.170">
    <property type="match status" value="1"/>
</dbReference>
<dbReference type="InterPro" id="IPR006143">
    <property type="entry name" value="RND_pump_MFP"/>
</dbReference>
<accession>A0ABU3K2X3</accession>
<keyword evidence="2" id="KW-0813">Transport</keyword>
<dbReference type="InterPro" id="IPR058792">
    <property type="entry name" value="Beta-barrel_RND_2"/>
</dbReference>
<dbReference type="SUPFAM" id="SSF111369">
    <property type="entry name" value="HlyD-like secretion proteins"/>
    <property type="match status" value="1"/>
</dbReference>
<name>A0ABU3K2X3_9BACT</name>
<keyword evidence="4" id="KW-0812">Transmembrane</keyword>
<dbReference type="Gene3D" id="6.10.140.730">
    <property type="match status" value="1"/>
</dbReference>
<evidence type="ECO:0000256" key="2">
    <source>
        <dbReference type="ARBA" id="ARBA00022448"/>
    </source>
</evidence>
<proteinExistence type="inferred from homology"/>
<dbReference type="NCBIfam" id="TIGR01730">
    <property type="entry name" value="RND_mfp"/>
    <property type="match status" value="1"/>
</dbReference>
<feature type="domain" description="CusB-like barrel-sandwich hybrid" evidence="5">
    <location>
        <begin position="145"/>
        <end position="270"/>
    </location>
</feature>
<keyword evidence="4" id="KW-1133">Transmembrane helix</keyword>
<dbReference type="Pfam" id="PF25954">
    <property type="entry name" value="Beta-barrel_RND_2"/>
    <property type="match status" value="1"/>
</dbReference>
<dbReference type="InterPro" id="IPR058649">
    <property type="entry name" value="CzcB_C"/>
</dbReference>
<feature type="region of interest" description="Disordered" evidence="3">
    <location>
        <begin position="436"/>
        <end position="457"/>
    </location>
</feature>
<dbReference type="RefSeq" id="WP_313831077.1">
    <property type="nucleotide sequence ID" value="NZ_JAQOUE010000001.1"/>
</dbReference>
<evidence type="ECO:0000256" key="3">
    <source>
        <dbReference type="SAM" id="MobiDB-lite"/>
    </source>
</evidence>
<evidence type="ECO:0000313" key="9">
    <source>
        <dbReference type="Proteomes" id="UP001250932"/>
    </source>
</evidence>
<feature type="transmembrane region" description="Helical" evidence="4">
    <location>
        <begin position="40"/>
        <end position="60"/>
    </location>
</feature>
<keyword evidence="4" id="KW-0472">Membrane</keyword>
<protein>
    <submittedName>
        <fullName evidence="8">Efflux RND transporter periplasmic adaptor subunit</fullName>
    </submittedName>
</protein>
<reference evidence="8 9" key="1">
    <citation type="journal article" date="2023" name="ISME J.">
        <title>Cultivation and genomic characterization of novel and ubiquitous marine nitrite-oxidizing bacteria from the Nitrospirales.</title>
        <authorList>
            <person name="Mueller A.J."/>
            <person name="Daebeler A."/>
            <person name="Herbold C.W."/>
            <person name="Kirkegaard R.H."/>
            <person name="Daims H."/>
        </authorList>
    </citation>
    <scope>NUCLEOTIDE SEQUENCE [LARGE SCALE GENOMIC DNA]</scope>
    <source>
        <strain evidence="8 9">EB</strain>
    </source>
</reference>
<comment type="similarity">
    <text evidence="1">Belongs to the membrane fusion protein (MFP) (TC 8.A.1) family.</text>
</comment>
<feature type="compositionally biased region" description="Basic and acidic residues" evidence="3">
    <location>
        <begin position="441"/>
        <end position="457"/>
    </location>
</feature>
<evidence type="ECO:0000313" key="8">
    <source>
        <dbReference type="EMBL" id="MDT7040719.1"/>
    </source>
</evidence>
<dbReference type="Pfam" id="PF25919">
    <property type="entry name" value="BSH_CusB"/>
    <property type="match status" value="1"/>
</dbReference>
<evidence type="ECO:0000256" key="4">
    <source>
        <dbReference type="SAM" id="Phobius"/>
    </source>
</evidence>
<organism evidence="8 9">
    <name type="scientific">Candidatus Nitronereus thalassa</name>
    <dbReference type="NCBI Taxonomy" id="3020898"/>
    <lineage>
        <taxon>Bacteria</taxon>
        <taxon>Pseudomonadati</taxon>
        <taxon>Nitrospirota</taxon>
        <taxon>Nitrospiria</taxon>
        <taxon>Nitrospirales</taxon>
        <taxon>Nitrospiraceae</taxon>
        <taxon>Candidatus Nitronereus</taxon>
    </lineage>
</organism>
<sequence length="457" mass="51264">MSEFKKISPLREEDNDRAETPDDIRPFRQDEAHSKHSKRFWIIIGIIAVVLGSGIGFYYWSTGTEKHTAHLPGGETQTAKSEHQGMDMSSTGGEAGMKPEEPESVMINARKQQLIGVKTEKAKSLTITHTIRTVALVDVDERNLEHVNIKLEGWVEKLYVRFTGEDVKKDQMLFEIYSPELVSSQEEYLLALKAVRTLGDSEFSEVADSARRVLQSTRERFSLWDITPDHIEDLERTGKVLRTLPLHAPISGYVLTMNVREGGYITPSTDTFVLADLSNIWVLADLYEFEIPYVKLGQKAQITLPYFPNEIFKGTVTYIYPVLDPKTRTVKVRFELPNPGWRLKPDMFANVTLEIPLGDRLVVPNTAVLDSGTKQVVFVDTGQGMFEARNVTLGVRSREWYEVLEGVKEGEMVVTSGNFLIDSESALGSATGMMMPGMDMGPKKGDDSSDAMSDMKP</sequence>
<keyword evidence="9" id="KW-1185">Reference proteome</keyword>
<dbReference type="Gene3D" id="2.40.50.100">
    <property type="match status" value="1"/>
</dbReference>
<feature type="region of interest" description="Disordered" evidence="3">
    <location>
        <begin position="69"/>
        <end position="99"/>
    </location>
</feature>
<dbReference type="InterPro" id="IPR058790">
    <property type="entry name" value="BSH_CusB"/>
</dbReference>
<dbReference type="InterPro" id="IPR051909">
    <property type="entry name" value="MFP_Cation_Efflux"/>
</dbReference>
<evidence type="ECO:0000256" key="1">
    <source>
        <dbReference type="ARBA" id="ARBA00009477"/>
    </source>
</evidence>
<dbReference type="EMBL" id="JAQOUE010000001">
    <property type="protein sequence ID" value="MDT7040719.1"/>
    <property type="molecule type" value="Genomic_DNA"/>
</dbReference>
<feature type="domain" description="CzcB-like C-terminal circularly permuted SH3-like" evidence="7">
    <location>
        <begin position="362"/>
        <end position="421"/>
    </location>
</feature>
<feature type="domain" description="CusB-like beta-barrel" evidence="6">
    <location>
        <begin position="279"/>
        <end position="354"/>
    </location>
</feature>
<evidence type="ECO:0000259" key="5">
    <source>
        <dbReference type="Pfam" id="PF25919"/>
    </source>
</evidence>
<gene>
    <name evidence="8" type="ORF">PPG34_00045</name>
</gene>
<dbReference type="Proteomes" id="UP001250932">
    <property type="component" value="Unassembled WGS sequence"/>
</dbReference>
<feature type="region of interest" description="Disordered" evidence="3">
    <location>
        <begin position="1"/>
        <end position="31"/>
    </location>
</feature>
<dbReference type="PANTHER" id="PTHR30097:SF15">
    <property type="entry name" value="CATION EFFLUX SYSTEM PROTEIN CUSB"/>
    <property type="match status" value="1"/>
</dbReference>
<dbReference type="Gene3D" id="2.40.420.20">
    <property type="match status" value="1"/>
</dbReference>
<dbReference type="PANTHER" id="PTHR30097">
    <property type="entry name" value="CATION EFFLUX SYSTEM PROTEIN CUSB"/>
    <property type="match status" value="1"/>
</dbReference>